<keyword evidence="1" id="KW-0812">Transmembrane</keyword>
<keyword evidence="3" id="KW-1185">Reference proteome</keyword>
<dbReference type="Proteomes" id="UP000219048">
    <property type="component" value="Unassembled WGS sequence"/>
</dbReference>
<keyword evidence="1" id="KW-1133">Transmembrane helix</keyword>
<reference evidence="3" key="1">
    <citation type="submission" date="2017-09" db="EMBL/GenBank/DDBJ databases">
        <authorList>
            <person name="Varghese N."/>
            <person name="Submissions S."/>
        </authorList>
    </citation>
    <scope>NUCLEOTIDE SEQUENCE [LARGE SCALE GENOMIC DNA]</scope>
    <source>
        <strain evidence="3">DSM 25885</strain>
    </source>
</reference>
<accession>A0A285MUB0</accession>
<feature type="transmembrane region" description="Helical" evidence="1">
    <location>
        <begin position="30"/>
        <end position="50"/>
    </location>
</feature>
<evidence type="ECO:0000313" key="3">
    <source>
        <dbReference type="Proteomes" id="UP000219048"/>
    </source>
</evidence>
<organism evidence="2 3">
    <name type="scientific">Flagellimonas pacifica</name>
    <dbReference type="NCBI Taxonomy" id="1247520"/>
    <lineage>
        <taxon>Bacteria</taxon>
        <taxon>Pseudomonadati</taxon>
        <taxon>Bacteroidota</taxon>
        <taxon>Flavobacteriia</taxon>
        <taxon>Flavobacteriales</taxon>
        <taxon>Flavobacteriaceae</taxon>
        <taxon>Flagellimonas</taxon>
    </lineage>
</organism>
<keyword evidence="1" id="KW-0472">Membrane</keyword>
<dbReference type="RefSeq" id="WP_313788691.1">
    <property type="nucleotide sequence ID" value="NZ_OBEH01000004.1"/>
</dbReference>
<gene>
    <name evidence="2" type="ORF">SAMN06265377_2581</name>
</gene>
<dbReference type="InterPro" id="IPR046635">
    <property type="entry name" value="DUF6747"/>
</dbReference>
<proteinExistence type="predicted"/>
<dbReference type="EMBL" id="OBEH01000004">
    <property type="protein sequence ID" value="SNZ00755.1"/>
    <property type="molecule type" value="Genomic_DNA"/>
</dbReference>
<name>A0A285MUB0_9FLAO</name>
<dbReference type="AlphaFoldDB" id="A0A285MUB0"/>
<evidence type="ECO:0000256" key="1">
    <source>
        <dbReference type="SAM" id="Phobius"/>
    </source>
</evidence>
<evidence type="ECO:0000313" key="2">
    <source>
        <dbReference type="EMBL" id="SNZ00755.1"/>
    </source>
</evidence>
<protein>
    <submittedName>
        <fullName evidence="2">Uncharacterized protein</fullName>
    </submittedName>
</protein>
<sequence>MGTLLHFKSLYTEAFDNCKPSFVVVLLKGYAIFCGVLLTMAVYAFLYRAFTGFDF</sequence>
<dbReference type="Pfam" id="PF20532">
    <property type="entry name" value="DUF6747"/>
    <property type="match status" value="1"/>
</dbReference>